<reference evidence="3" key="1">
    <citation type="journal article" date="2011" name="Nature">
        <title>Genome sequence and analysis of the tuber crop potato.</title>
        <authorList>
            <consortium name="The Potato Genome Sequencing Consortium"/>
        </authorList>
    </citation>
    <scope>NUCLEOTIDE SEQUENCE [LARGE SCALE GENOMIC DNA]</scope>
    <source>
        <strain evidence="3">cv. DM1-3 516 R44</strain>
    </source>
</reference>
<dbReference type="PaxDb" id="4113-PGSC0003DMT400086938"/>
<dbReference type="Gramene" id="PGSC0003DMT400086938">
    <property type="protein sequence ID" value="PGSC0003DMT400086938"/>
    <property type="gene ID" value="PGSC0003DMG400036509"/>
</dbReference>
<protein>
    <recommendedName>
        <fullName evidence="4">Integrase core domain containing protein</fullName>
    </recommendedName>
</protein>
<dbReference type="EnsemblPlants" id="PGSC0003DMT400086938">
    <property type="protein sequence ID" value="PGSC0003DMT400086938"/>
    <property type="gene ID" value="PGSC0003DMG400036509"/>
</dbReference>
<feature type="compositionally biased region" description="Basic and acidic residues" evidence="1">
    <location>
        <begin position="34"/>
        <end position="55"/>
    </location>
</feature>
<feature type="region of interest" description="Disordered" evidence="1">
    <location>
        <begin position="1"/>
        <end position="65"/>
    </location>
</feature>
<dbReference type="InParanoid" id="M1DCT8"/>
<evidence type="ECO:0000256" key="1">
    <source>
        <dbReference type="SAM" id="MobiDB-lite"/>
    </source>
</evidence>
<dbReference type="HOGENOM" id="CLU_141927_0_0_1"/>
<name>M1DCT8_SOLTU</name>
<accession>M1DCT8</accession>
<organism evidence="2 3">
    <name type="scientific">Solanum tuberosum</name>
    <name type="common">Potato</name>
    <dbReference type="NCBI Taxonomy" id="4113"/>
    <lineage>
        <taxon>Eukaryota</taxon>
        <taxon>Viridiplantae</taxon>
        <taxon>Streptophyta</taxon>
        <taxon>Embryophyta</taxon>
        <taxon>Tracheophyta</taxon>
        <taxon>Spermatophyta</taxon>
        <taxon>Magnoliopsida</taxon>
        <taxon>eudicotyledons</taxon>
        <taxon>Gunneridae</taxon>
        <taxon>Pentapetalae</taxon>
        <taxon>asterids</taxon>
        <taxon>lamiids</taxon>
        <taxon>Solanales</taxon>
        <taxon>Solanaceae</taxon>
        <taxon>Solanoideae</taxon>
        <taxon>Solaneae</taxon>
        <taxon>Solanum</taxon>
    </lineage>
</organism>
<feature type="compositionally biased region" description="Basic residues" evidence="1">
    <location>
        <begin position="12"/>
        <end position="21"/>
    </location>
</feature>
<dbReference type="AlphaFoldDB" id="M1DCT8"/>
<proteinExistence type="predicted"/>
<sequence length="157" mass="17313">MARPKVAGRNMPPRHIRARKFKINEGRSNPPKKGRQEPLPRDQGKGKKPNSDRKTTPRGPSIPSGTWEFYAAMHNFFTDSHVAAPGGSGTTVPLEVPSSEGENRVGEINEQLASLRTVLRCCAILPKVTELKFAKGQCRKAMNQSKGRIAEWIGDPD</sequence>
<evidence type="ECO:0000313" key="3">
    <source>
        <dbReference type="Proteomes" id="UP000011115"/>
    </source>
</evidence>
<evidence type="ECO:0008006" key="4">
    <source>
        <dbReference type="Google" id="ProtNLM"/>
    </source>
</evidence>
<evidence type="ECO:0000313" key="2">
    <source>
        <dbReference type="EnsemblPlants" id="PGSC0003DMT400086938"/>
    </source>
</evidence>
<reference evidence="2" key="2">
    <citation type="submission" date="2015-06" db="UniProtKB">
        <authorList>
            <consortium name="EnsemblPlants"/>
        </authorList>
    </citation>
    <scope>IDENTIFICATION</scope>
    <source>
        <strain evidence="2">DM1-3 516 R44</strain>
    </source>
</reference>
<keyword evidence="3" id="KW-1185">Reference proteome</keyword>
<dbReference type="Proteomes" id="UP000011115">
    <property type="component" value="Unassembled WGS sequence"/>
</dbReference>